<proteinExistence type="predicted"/>
<keyword evidence="2" id="KW-1185">Reference proteome</keyword>
<organism evidence="1 2">
    <name type="scientific">Peronosclerospora sorghi</name>
    <dbReference type="NCBI Taxonomy" id="230839"/>
    <lineage>
        <taxon>Eukaryota</taxon>
        <taxon>Sar</taxon>
        <taxon>Stramenopiles</taxon>
        <taxon>Oomycota</taxon>
        <taxon>Peronosporomycetes</taxon>
        <taxon>Peronosporales</taxon>
        <taxon>Peronosporaceae</taxon>
        <taxon>Peronosclerospora</taxon>
    </lineage>
</organism>
<dbReference type="Proteomes" id="UP001163321">
    <property type="component" value="Chromosome 10"/>
</dbReference>
<accession>A0ACC0WMY8</accession>
<sequence>MSERDFTLNNAVFAFHCLSSAKRQEMKALVLRNNGRLYDAASVGITGVVYVITSYWADYEPTATIASVSMEPVTCFWLKEMIRLSRWIQPDDHPFFRLPPRPSDLWLQYPMDYHDTGEDEGSTDHRMRLPCSPSFLYRGEVPLWPYIAAYLAKPIRNLHELVVRLQQVTLSGQRRSFNCLEYAVNELLTREEQILFFKDVLPEMVQLVLSLPKIFPIPPPLLTPSEAFGNVNANDSANEDKTPESGACSSKRARVVTRSHRFSKLEVLTLVCGCFFCIFPDQSITQAERNSHLKEKKLSGSCSVEHVIEFPHFTAVRMFSAPGQMSKLIALKGQKIRCLLQYFLRLVPRVTFKHGSILTEVIDFTRVGVQLPFSPEQMCTEELVRTLGPSGQSERSSTQAQRDAEVHLRLRYARCVSNTLIEDLDKHLQIDFANKFAGGGVLGSGCVQEEIRFLLSPELLVSCLIFAKLEPHEAFVVHGTERCSAYIGYGGSFEYGGNFEDTTSLCSVFGGLLRRECVVVGIDATDYRSVQEEQQYTRKHVWHDLLKAYAGFSYPEASQEKCRWPVATGNWGCGVFRGDRELKFLIQWLAASLCRRELVYVSVQNDVDFELKVNPLLAMATSLKARAWDQQTGGVLQWLVGFLFNELSSQCGIQGEPSVLMRASSSLKIALVSLQRSGSHTESNGDDRLSEESCNLQMEKKVEIPVSFNQDGEHNKACRNDENRIKKKTKMMERRIEEFFGKQ</sequence>
<gene>
    <name evidence="1" type="ORF">PsorP6_016055</name>
</gene>
<protein>
    <submittedName>
        <fullName evidence="1">Uncharacterized protein</fullName>
    </submittedName>
</protein>
<reference evidence="1 2" key="1">
    <citation type="journal article" date="2022" name="bioRxiv">
        <title>The genome of the oomycete Peronosclerospora sorghi, a cosmopolitan pathogen of maize and sorghum, is inflated with dispersed pseudogenes.</title>
        <authorList>
            <person name="Fletcher K."/>
            <person name="Martin F."/>
            <person name="Isakeit T."/>
            <person name="Cavanaugh K."/>
            <person name="Magill C."/>
            <person name="Michelmore R."/>
        </authorList>
    </citation>
    <scope>NUCLEOTIDE SEQUENCE [LARGE SCALE GENOMIC DNA]</scope>
    <source>
        <strain evidence="1">P6</strain>
    </source>
</reference>
<evidence type="ECO:0000313" key="1">
    <source>
        <dbReference type="EMBL" id="KAI9920243.1"/>
    </source>
</evidence>
<dbReference type="EMBL" id="CM047589">
    <property type="protein sequence ID" value="KAI9920243.1"/>
    <property type="molecule type" value="Genomic_DNA"/>
</dbReference>
<evidence type="ECO:0000313" key="2">
    <source>
        <dbReference type="Proteomes" id="UP001163321"/>
    </source>
</evidence>
<comment type="caution">
    <text evidence="1">The sequence shown here is derived from an EMBL/GenBank/DDBJ whole genome shotgun (WGS) entry which is preliminary data.</text>
</comment>
<name>A0ACC0WMY8_9STRA</name>